<name>A0A9P4IRR5_9PEZI</name>
<keyword evidence="2" id="KW-0472">Membrane</keyword>
<feature type="region of interest" description="Disordered" evidence="1">
    <location>
        <begin position="93"/>
        <end position="112"/>
    </location>
</feature>
<feature type="transmembrane region" description="Helical" evidence="2">
    <location>
        <begin position="26"/>
        <end position="45"/>
    </location>
</feature>
<sequence length="164" mass="17541">MAAIHSYASLSTLSNASNKPNVWGDIITNTVFGILSALLATITIWQAQRMYYGHAAARRQGGMSCSKQTAHDLRGYHLTVLLFPDRADIEHDAVGASPLPTPTIQDAQSQPNSLSGIELQQVMNASGQGSEQNTQDQVARSDIEDYNVPTGSPPSRETASTTGL</sequence>
<protein>
    <submittedName>
        <fullName evidence="3">Uncharacterized protein</fullName>
    </submittedName>
</protein>
<proteinExistence type="predicted"/>
<reference evidence="3" key="1">
    <citation type="journal article" date="2020" name="Stud. Mycol.">
        <title>101 Dothideomycetes genomes: a test case for predicting lifestyles and emergence of pathogens.</title>
        <authorList>
            <person name="Haridas S."/>
            <person name="Albert R."/>
            <person name="Binder M."/>
            <person name="Bloem J."/>
            <person name="Labutti K."/>
            <person name="Salamov A."/>
            <person name="Andreopoulos B."/>
            <person name="Baker S."/>
            <person name="Barry K."/>
            <person name="Bills G."/>
            <person name="Bluhm B."/>
            <person name="Cannon C."/>
            <person name="Castanera R."/>
            <person name="Culley D."/>
            <person name="Daum C."/>
            <person name="Ezra D."/>
            <person name="Gonzalez J."/>
            <person name="Henrissat B."/>
            <person name="Kuo A."/>
            <person name="Liang C."/>
            <person name="Lipzen A."/>
            <person name="Lutzoni F."/>
            <person name="Magnuson J."/>
            <person name="Mondo S."/>
            <person name="Nolan M."/>
            <person name="Ohm R."/>
            <person name="Pangilinan J."/>
            <person name="Park H.-J."/>
            <person name="Ramirez L."/>
            <person name="Alfaro M."/>
            <person name="Sun H."/>
            <person name="Tritt A."/>
            <person name="Yoshinaga Y."/>
            <person name="Zwiers L.-H."/>
            <person name="Turgeon B."/>
            <person name="Goodwin S."/>
            <person name="Spatafora J."/>
            <person name="Crous P."/>
            <person name="Grigoriev I."/>
        </authorList>
    </citation>
    <scope>NUCLEOTIDE SEQUENCE</scope>
    <source>
        <strain evidence="3">CBS 133067</strain>
    </source>
</reference>
<dbReference type="OrthoDB" id="10459844at2759"/>
<keyword evidence="2" id="KW-1133">Transmembrane helix</keyword>
<accession>A0A9P4IRR5</accession>
<feature type="compositionally biased region" description="Polar residues" evidence="1">
    <location>
        <begin position="124"/>
        <end position="138"/>
    </location>
</feature>
<evidence type="ECO:0000256" key="2">
    <source>
        <dbReference type="SAM" id="Phobius"/>
    </source>
</evidence>
<gene>
    <name evidence="3" type="ORF">NA57DRAFT_71056</name>
</gene>
<evidence type="ECO:0000256" key="1">
    <source>
        <dbReference type="SAM" id="MobiDB-lite"/>
    </source>
</evidence>
<dbReference type="Proteomes" id="UP000799772">
    <property type="component" value="Unassembled WGS sequence"/>
</dbReference>
<comment type="caution">
    <text evidence="3">The sequence shown here is derived from an EMBL/GenBank/DDBJ whole genome shotgun (WGS) entry which is preliminary data.</text>
</comment>
<keyword evidence="4" id="KW-1185">Reference proteome</keyword>
<keyword evidence="2" id="KW-0812">Transmembrane</keyword>
<dbReference type="EMBL" id="ML978121">
    <property type="protein sequence ID" value="KAF2104853.1"/>
    <property type="molecule type" value="Genomic_DNA"/>
</dbReference>
<dbReference type="AlphaFoldDB" id="A0A9P4IRR5"/>
<organism evidence="3 4">
    <name type="scientific">Rhizodiscina lignyota</name>
    <dbReference type="NCBI Taxonomy" id="1504668"/>
    <lineage>
        <taxon>Eukaryota</taxon>
        <taxon>Fungi</taxon>
        <taxon>Dikarya</taxon>
        <taxon>Ascomycota</taxon>
        <taxon>Pezizomycotina</taxon>
        <taxon>Dothideomycetes</taxon>
        <taxon>Pleosporomycetidae</taxon>
        <taxon>Aulographales</taxon>
        <taxon>Rhizodiscinaceae</taxon>
        <taxon>Rhizodiscina</taxon>
    </lineage>
</organism>
<feature type="compositionally biased region" description="Polar residues" evidence="1">
    <location>
        <begin position="149"/>
        <end position="164"/>
    </location>
</feature>
<evidence type="ECO:0000313" key="3">
    <source>
        <dbReference type="EMBL" id="KAF2104853.1"/>
    </source>
</evidence>
<feature type="region of interest" description="Disordered" evidence="1">
    <location>
        <begin position="124"/>
        <end position="164"/>
    </location>
</feature>
<evidence type="ECO:0000313" key="4">
    <source>
        <dbReference type="Proteomes" id="UP000799772"/>
    </source>
</evidence>
<feature type="compositionally biased region" description="Polar residues" evidence="1">
    <location>
        <begin position="102"/>
        <end position="112"/>
    </location>
</feature>